<dbReference type="EMBL" id="ADAS02000095">
    <property type="protein sequence ID" value="OAV90739.1"/>
    <property type="molecule type" value="Genomic_DNA"/>
</dbReference>
<proteinExistence type="predicted"/>
<organism evidence="1">
    <name type="scientific">Puccinia triticina (isolate 1-1 / race 1 (BBBD))</name>
    <name type="common">Brown leaf rust fungus</name>
    <dbReference type="NCBI Taxonomy" id="630390"/>
    <lineage>
        <taxon>Eukaryota</taxon>
        <taxon>Fungi</taxon>
        <taxon>Dikarya</taxon>
        <taxon>Basidiomycota</taxon>
        <taxon>Pucciniomycotina</taxon>
        <taxon>Pucciniomycetes</taxon>
        <taxon>Pucciniales</taxon>
        <taxon>Pucciniaceae</taxon>
        <taxon>Puccinia</taxon>
    </lineage>
</organism>
<dbReference type="VEuPathDB" id="FungiDB:PTTG_00039"/>
<reference evidence="1" key="2">
    <citation type="submission" date="2016-05" db="EMBL/GenBank/DDBJ databases">
        <title>Comparative analysis highlights variable genome content of wheat rusts and divergence of the mating loci.</title>
        <authorList>
            <person name="Cuomo C.A."/>
            <person name="Bakkeren G."/>
            <person name="Szabo L."/>
            <person name="Khalil H."/>
            <person name="Joly D."/>
            <person name="Goldberg J."/>
            <person name="Young S."/>
            <person name="Zeng Q."/>
            <person name="Fellers J."/>
        </authorList>
    </citation>
    <scope>NUCLEOTIDE SEQUENCE [LARGE SCALE GENOMIC DNA]</scope>
    <source>
        <strain evidence="1">1-1 BBBD Race 1</strain>
    </source>
</reference>
<evidence type="ECO:0000313" key="3">
    <source>
        <dbReference type="Proteomes" id="UP000005240"/>
    </source>
</evidence>
<dbReference type="AlphaFoldDB" id="A0A0C4EH23"/>
<gene>
    <name evidence="1" type="ORF">PTTG_00039</name>
</gene>
<evidence type="ECO:0000313" key="1">
    <source>
        <dbReference type="EMBL" id="OAV90739.1"/>
    </source>
</evidence>
<dbReference type="EnsemblFungi" id="PTTG_00039-t43_2">
    <property type="protein sequence ID" value="PTTG_00039-t43_2-p1"/>
    <property type="gene ID" value="PTTG_00039"/>
</dbReference>
<reference evidence="2 3" key="3">
    <citation type="journal article" date="2017" name="G3 (Bethesda)">
        <title>Comparative analysis highlights variable genome content of wheat rusts and divergence of the mating loci.</title>
        <authorList>
            <person name="Cuomo C.A."/>
            <person name="Bakkeren G."/>
            <person name="Khalil H.B."/>
            <person name="Panwar V."/>
            <person name="Joly D."/>
            <person name="Linning R."/>
            <person name="Sakthikumar S."/>
            <person name="Song X."/>
            <person name="Adiconis X."/>
            <person name="Fan L."/>
            <person name="Goldberg J.M."/>
            <person name="Levin J.Z."/>
            <person name="Young S."/>
            <person name="Zeng Q."/>
            <person name="Anikster Y."/>
            <person name="Bruce M."/>
            <person name="Wang M."/>
            <person name="Yin C."/>
            <person name="McCallum B."/>
            <person name="Szabo L.J."/>
            <person name="Hulbert S."/>
            <person name="Chen X."/>
            <person name="Fellers J.P."/>
        </authorList>
    </citation>
    <scope>NUCLEOTIDE SEQUENCE</scope>
    <source>
        <strain evidence="3">Isolate 1-1 / race 1 (BBBD)</strain>
        <strain evidence="2">isolate 1-1 / race 1 (BBBD)</strain>
    </source>
</reference>
<dbReference type="Proteomes" id="UP000005240">
    <property type="component" value="Unassembled WGS sequence"/>
</dbReference>
<dbReference type="STRING" id="630390.A0A0C4EH23"/>
<sequence>MWEKMDLLLLHSPTVCSCVCYFKSQVRLVPKGGLRTPLLHVICVSPGISPEPMRASDPQPAWGWLRKASESRPGGCTAGEDGSMGSSWSEAEYSLASSGLSLGESEVFFGLLLPRPPSADPTHPHTENHRNNTEIKRGPSLIKLTPAIPTMPAVSFAAPPLEAIKKQSHTSSDLRSPLPTLRSKSAYYHPSYHPADSPNVDLVLASSDKISCWFAISRAQLFCHDDAFRSVGLELITPDTNLPLVKLGESRAVIEVILSCLQADTIPDFGHLDFRVLMSALEAAADKYRLVHMEKICLLAMGAYCQTHPVEVYTLASHYSCRWLTEAASEHTLSLDINQPKYRDILSSENHSALLELHRYRTEAAKTILRSLQISAQSGHEHRAELESFWARSAATIETKILRPDTDFKALFTPELHNALIQFPSCARCYAAIVRLQNRAEKDWLAVRRAVLDLSAKADSHRIQCPASPYHSDEEDS</sequence>
<keyword evidence="3" id="KW-1185">Reference proteome</keyword>
<dbReference type="OrthoDB" id="2498764at2759"/>
<reference evidence="1" key="1">
    <citation type="submission" date="2009-11" db="EMBL/GenBank/DDBJ databases">
        <authorList>
            <consortium name="The Broad Institute Genome Sequencing Platform"/>
            <person name="Ward D."/>
            <person name="Feldgarden M."/>
            <person name="Earl A."/>
            <person name="Young S.K."/>
            <person name="Zeng Q."/>
            <person name="Koehrsen M."/>
            <person name="Alvarado L."/>
            <person name="Berlin A."/>
            <person name="Bochicchio J."/>
            <person name="Borenstein D."/>
            <person name="Chapman S.B."/>
            <person name="Chen Z."/>
            <person name="Engels R."/>
            <person name="Freedman E."/>
            <person name="Gellesch M."/>
            <person name="Goldberg J."/>
            <person name="Griggs A."/>
            <person name="Gujja S."/>
            <person name="Heilman E."/>
            <person name="Heiman D."/>
            <person name="Hepburn T."/>
            <person name="Howarth C."/>
            <person name="Jen D."/>
            <person name="Larson L."/>
            <person name="Lewis B."/>
            <person name="Mehta T."/>
            <person name="Park D."/>
            <person name="Pearson M."/>
            <person name="Roberts A."/>
            <person name="Saif S."/>
            <person name="Shea T."/>
            <person name="Shenoy N."/>
            <person name="Sisk P."/>
            <person name="Stolte C."/>
            <person name="Sykes S."/>
            <person name="Thomson T."/>
            <person name="Walk T."/>
            <person name="White J."/>
            <person name="Yandava C."/>
            <person name="Izard J."/>
            <person name="Baranova O.V."/>
            <person name="Blanton J.M."/>
            <person name="Tanner A.C."/>
            <person name="Dewhirst F.E."/>
            <person name="Haas B."/>
            <person name="Nusbaum C."/>
            <person name="Birren B."/>
        </authorList>
    </citation>
    <scope>NUCLEOTIDE SEQUENCE [LARGE SCALE GENOMIC DNA]</scope>
    <source>
        <strain evidence="1">1-1 BBBD Race 1</strain>
    </source>
</reference>
<name>A0A0C4EH23_PUCT1</name>
<reference evidence="2" key="4">
    <citation type="submission" date="2025-05" db="UniProtKB">
        <authorList>
            <consortium name="EnsemblFungi"/>
        </authorList>
    </citation>
    <scope>IDENTIFICATION</scope>
    <source>
        <strain evidence="2">isolate 1-1 / race 1 (BBBD)</strain>
    </source>
</reference>
<dbReference type="EnsemblFungi" id="PTTG_00039-t43_1">
    <property type="protein sequence ID" value="PTTG_00039-t43_1-p1"/>
    <property type="gene ID" value="PTTG_00039"/>
</dbReference>
<evidence type="ECO:0008006" key="4">
    <source>
        <dbReference type="Google" id="ProtNLM"/>
    </source>
</evidence>
<dbReference type="PROSITE" id="PS51257">
    <property type="entry name" value="PROKAR_LIPOPROTEIN"/>
    <property type="match status" value="1"/>
</dbReference>
<evidence type="ECO:0000313" key="2">
    <source>
        <dbReference type="EnsemblFungi" id="PTTG_00039-t43_1-p1"/>
    </source>
</evidence>
<accession>A0A0C4EH23</accession>
<protein>
    <recommendedName>
        <fullName evidence="4">BTB domain-containing protein</fullName>
    </recommendedName>
</protein>
<dbReference type="EMBL" id="ADAS02000095">
    <property type="protein sequence ID" value="OAV90738.1"/>
    <property type="molecule type" value="Genomic_DNA"/>
</dbReference>